<dbReference type="EMBL" id="FCOM02000041">
    <property type="protein sequence ID" value="SAL82274.1"/>
    <property type="molecule type" value="Genomic_DNA"/>
</dbReference>
<dbReference type="Proteomes" id="UP000055019">
    <property type="component" value="Unassembled WGS sequence"/>
</dbReference>
<dbReference type="AlphaFoldDB" id="A0A158KMG5"/>
<dbReference type="OrthoDB" id="9125293at2"/>
<reference evidence="1" key="1">
    <citation type="submission" date="2016-01" db="EMBL/GenBank/DDBJ databases">
        <authorList>
            <person name="Peeters C."/>
        </authorList>
    </citation>
    <scope>NUCLEOTIDE SEQUENCE [LARGE SCALE GENOMIC DNA]</scope>
    <source>
        <strain evidence="1">LMG 29317</strain>
    </source>
</reference>
<comment type="caution">
    <text evidence="1">The sequence shown here is derived from an EMBL/GenBank/DDBJ whole genome shotgun (WGS) entry which is preliminary data.</text>
</comment>
<protein>
    <submittedName>
        <fullName evidence="1">Uncharacterized protein</fullName>
    </submittedName>
</protein>
<organism evidence="1 2">
    <name type="scientific">Caballeronia arvi</name>
    <dbReference type="NCBI Taxonomy" id="1777135"/>
    <lineage>
        <taxon>Bacteria</taxon>
        <taxon>Pseudomonadati</taxon>
        <taxon>Pseudomonadota</taxon>
        <taxon>Betaproteobacteria</taxon>
        <taxon>Burkholderiales</taxon>
        <taxon>Burkholderiaceae</taxon>
        <taxon>Caballeronia</taxon>
    </lineage>
</organism>
<evidence type="ECO:0000313" key="1">
    <source>
        <dbReference type="EMBL" id="SAL82274.1"/>
    </source>
</evidence>
<accession>A0A158KMG5</accession>
<name>A0A158KMG5_9BURK</name>
<keyword evidence="2" id="KW-1185">Reference proteome</keyword>
<dbReference type="RefSeq" id="WP_061150448.1">
    <property type="nucleotide sequence ID" value="NZ_FCOM02000041.1"/>
</dbReference>
<evidence type="ECO:0000313" key="2">
    <source>
        <dbReference type="Proteomes" id="UP000055019"/>
    </source>
</evidence>
<proteinExistence type="predicted"/>
<sequence>MSRVLILGLARLNDDEGDFALPAEIKNELGSVLDRDMLSTKRLRTVLLPDEAHSTGASTGAGVSCVFVELTTRHGARISRRLPLIGRFTEHTIDLCPDDIPDWLTWAAADVDLAQHARISFSETSASHVWGRLWARRLSAWRPVNLTVDQEKSNDYAKQFELTTHEPSVLQIGGPDLPSRFVSLPEGRVKVLLTANAADRADGDPLNVVVSRLPTGPRNTLLSLLSMNQSVHAAGVAKELGDGFDWERVGDDPLSGCALGHAAIRLHALDRFTLADAGSLLQMARVSSDAAILLATRAIAEDASDVSRVIRLLDVGIGRGLPVLAQSLTAANVALDVLRRRANRVDQKVLAALTEKARNYSRANAGAGPFMSFYGWKPYVPHDQQATRRCERSSGGSVVNAIAAIASAFKPMPSTPLI</sequence>
<gene>
    <name evidence="1" type="ORF">AWB74_06212</name>
</gene>